<dbReference type="Proteomes" id="UP001595698">
    <property type="component" value="Unassembled WGS sequence"/>
</dbReference>
<keyword evidence="3" id="KW-1185">Reference proteome</keyword>
<proteinExistence type="predicted"/>
<comment type="caution">
    <text evidence="2">The sequence shown here is derived from an EMBL/GenBank/DDBJ whole genome shotgun (WGS) entry which is preliminary data.</text>
</comment>
<organism evidence="2 3">
    <name type="scientific">Streptosporangium jomthongense</name>
    <dbReference type="NCBI Taxonomy" id="1193683"/>
    <lineage>
        <taxon>Bacteria</taxon>
        <taxon>Bacillati</taxon>
        <taxon>Actinomycetota</taxon>
        <taxon>Actinomycetes</taxon>
        <taxon>Streptosporangiales</taxon>
        <taxon>Streptosporangiaceae</taxon>
        <taxon>Streptosporangium</taxon>
    </lineage>
</organism>
<name>A0ABV8F541_9ACTN</name>
<evidence type="ECO:0008006" key="4">
    <source>
        <dbReference type="Google" id="ProtNLM"/>
    </source>
</evidence>
<dbReference type="EMBL" id="JBHSBC010000022">
    <property type="protein sequence ID" value="MFC3983031.1"/>
    <property type="molecule type" value="Genomic_DNA"/>
</dbReference>
<feature type="signal peptide" evidence="1">
    <location>
        <begin position="1"/>
        <end position="28"/>
    </location>
</feature>
<accession>A0ABV8F541</accession>
<dbReference type="RefSeq" id="WP_352015973.1">
    <property type="nucleotide sequence ID" value="NZ_JBHSBC010000022.1"/>
</dbReference>
<reference evidence="3" key="1">
    <citation type="journal article" date="2019" name="Int. J. Syst. Evol. Microbiol.">
        <title>The Global Catalogue of Microorganisms (GCM) 10K type strain sequencing project: providing services to taxonomists for standard genome sequencing and annotation.</title>
        <authorList>
            <consortium name="The Broad Institute Genomics Platform"/>
            <consortium name="The Broad Institute Genome Sequencing Center for Infectious Disease"/>
            <person name="Wu L."/>
            <person name="Ma J."/>
        </authorList>
    </citation>
    <scope>NUCLEOTIDE SEQUENCE [LARGE SCALE GENOMIC DNA]</scope>
    <source>
        <strain evidence="3">TBRC 7912</strain>
    </source>
</reference>
<protein>
    <recommendedName>
        <fullName evidence="4">Secreted protein</fullName>
    </recommendedName>
</protein>
<feature type="chain" id="PRO_5046163141" description="Secreted protein" evidence="1">
    <location>
        <begin position="29"/>
        <end position="90"/>
    </location>
</feature>
<evidence type="ECO:0000313" key="3">
    <source>
        <dbReference type="Proteomes" id="UP001595698"/>
    </source>
</evidence>
<sequence>MIRVARKISTIGVVAATAVTLWGTAAQAAQANSGSAPTANVSEEGHWERYWYNSWDQCNEDKRGYQLVNYWVDGCYGGIGTYYLDVHLPY</sequence>
<keyword evidence="1" id="KW-0732">Signal</keyword>
<evidence type="ECO:0000313" key="2">
    <source>
        <dbReference type="EMBL" id="MFC3983031.1"/>
    </source>
</evidence>
<evidence type="ECO:0000256" key="1">
    <source>
        <dbReference type="SAM" id="SignalP"/>
    </source>
</evidence>
<gene>
    <name evidence="2" type="ORF">ACFOYY_23065</name>
</gene>